<dbReference type="CDD" id="cd16936">
    <property type="entry name" value="HATPase_RsbW-like"/>
    <property type="match status" value="1"/>
</dbReference>
<keyword evidence="3" id="KW-0067">ATP-binding</keyword>
<evidence type="ECO:0000313" key="4">
    <source>
        <dbReference type="Proteomes" id="UP000676506"/>
    </source>
</evidence>
<gene>
    <name evidence="3" type="ORF">J8C06_04145</name>
</gene>
<keyword evidence="1" id="KW-0808">Transferase</keyword>
<keyword evidence="1" id="KW-0723">Serine/threonine-protein kinase</keyword>
<dbReference type="GO" id="GO:0005524">
    <property type="term" value="F:ATP binding"/>
    <property type="evidence" value="ECO:0007669"/>
    <property type="project" value="UniProtKB-KW"/>
</dbReference>
<dbReference type="PANTHER" id="PTHR35526:SF3">
    <property type="entry name" value="ANTI-SIGMA-F FACTOR RSBW"/>
    <property type="match status" value="1"/>
</dbReference>
<organism evidence="3 4">
    <name type="scientific">Chloracidobacterium validum</name>
    <dbReference type="NCBI Taxonomy" id="2821543"/>
    <lineage>
        <taxon>Bacteria</taxon>
        <taxon>Pseudomonadati</taxon>
        <taxon>Acidobacteriota</taxon>
        <taxon>Terriglobia</taxon>
        <taxon>Terriglobales</taxon>
        <taxon>Acidobacteriaceae</taxon>
        <taxon>Chloracidobacterium</taxon>
    </lineage>
</organism>
<accession>A0ABX8BAD9</accession>
<evidence type="ECO:0000256" key="1">
    <source>
        <dbReference type="ARBA" id="ARBA00022527"/>
    </source>
</evidence>
<name>A0ABX8BAD9_9BACT</name>
<keyword evidence="4" id="KW-1185">Reference proteome</keyword>
<protein>
    <submittedName>
        <fullName evidence="3">ATP-binding protein</fullName>
    </submittedName>
</protein>
<evidence type="ECO:0000313" key="3">
    <source>
        <dbReference type="EMBL" id="QUW03634.1"/>
    </source>
</evidence>
<dbReference type="RefSeq" id="WP_211429524.1">
    <property type="nucleotide sequence ID" value="NZ_CP072648.1"/>
</dbReference>
<dbReference type="Proteomes" id="UP000676506">
    <property type="component" value="Chromosome 1"/>
</dbReference>
<proteinExistence type="predicted"/>
<evidence type="ECO:0000259" key="2">
    <source>
        <dbReference type="Pfam" id="PF13581"/>
    </source>
</evidence>
<dbReference type="SUPFAM" id="SSF55874">
    <property type="entry name" value="ATPase domain of HSP90 chaperone/DNA topoisomerase II/histidine kinase"/>
    <property type="match status" value="1"/>
</dbReference>
<dbReference type="EMBL" id="CP072648">
    <property type="protein sequence ID" value="QUW03634.1"/>
    <property type="molecule type" value="Genomic_DNA"/>
</dbReference>
<keyword evidence="1" id="KW-0418">Kinase</keyword>
<sequence>MDEFTGCTVLGQNQSSRGRATTVEVTHPDILDKTDTVVEITIASHYRFVEMVGAVADQLTQLAGFETENVDWVGLAVRESIVNAIKHGNQLDVSKPVQVRFQLTDEKLIVVIRDRGNGFDASHVADPRDPENLLNPNGRGIFYMRTFMDDVEFSTHQQGGLEVRMVKHRPTRNGGFHNGGS</sequence>
<keyword evidence="3" id="KW-0547">Nucleotide-binding</keyword>
<dbReference type="PANTHER" id="PTHR35526">
    <property type="entry name" value="ANTI-SIGMA-F FACTOR RSBW-RELATED"/>
    <property type="match status" value="1"/>
</dbReference>
<dbReference type="InterPro" id="IPR050267">
    <property type="entry name" value="Anti-sigma-factor_SerPK"/>
</dbReference>
<dbReference type="InterPro" id="IPR003594">
    <property type="entry name" value="HATPase_dom"/>
</dbReference>
<dbReference type="InterPro" id="IPR036890">
    <property type="entry name" value="HATPase_C_sf"/>
</dbReference>
<dbReference type="Gene3D" id="3.30.565.10">
    <property type="entry name" value="Histidine kinase-like ATPase, C-terminal domain"/>
    <property type="match status" value="1"/>
</dbReference>
<dbReference type="Pfam" id="PF13581">
    <property type="entry name" value="HATPase_c_2"/>
    <property type="match status" value="1"/>
</dbReference>
<feature type="domain" description="Histidine kinase/HSP90-like ATPase" evidence="2">
    <location>
        <begin position="52"/>
        <end position="167"/>
    </location>
</feature>
<reference evidence="3 4" key="1">
    <citation type="submission" date="2021-03" db="EMBL/GenBank/DDBJ databases">
        <title>Genomic and phenotypic characterization of Chloracidobacterium isolates provides evidence for multiple species.</title>
        <authorList>
            <person name="Saini M.K."/>
            <person name="Costas A.M.G."/>
            <person name="Tank M."/>
            <person name="Bryant D.A."/>
        </authorList>
    </citation>
    <scope>NUCLEOTIDE SEQUENCE [LARGE SCALE GENOMIC DNA]</scope>
    <source>
        <strain evidence="3 4">BV2-C</strain>
    </source>
</reference>